<dbReference type="InterPro" id="IPR011663">
    <property type="entry name" value="UTRA"/>
</dbReference>
<dbReference type="CDD" id="cd07377">
    <property type="entry name" value="WHTH_GntR"/>
    <property type="match status" value="1"/>
</dbReference>
<keyword evidence="6" id="KW-1185">Reference proteome</keyword>
<dbReference type="AlphaFoldDB" id="A0A640VRV3"/>
<dbReference type="InterPro" id="IPR050679">
    <property type="entry name" value="Bact_HTH_transcr_reg"/>
</dbReference>
<reference evidence="5 6" key="1">
    <citation type="submission" date="2019-12" db="EMBL/GenBank/DDBJ databases">
        <title>Roseobacter cerasinus sp. nov., isolated from seawater around aquaculture.</title>
        <authorList>
            <person name="Muramatsu S."/>
            <person name="Takabe Y."/>
            <person name="Mori K."/>
            <person name="Takaichi S."/>
            <person name="Hanada S."/>
        </authorList>
    </citation>
    <scope>NUCLEOTIDE SEQUENCE [LARGE SCALE GENOMIC DNA]</scope>
    <source>
        <strain evidence="5 6">AI77</strain>
    </source>
</reference>
<dbReference type="PROSITE" id="PS50949">
    <property type="entry name" value="HTH_GNTR"/>
    <property type="match status" value="1"/>
</dbReference>
<evidence type="ECO:0000256" key="2">
    <source>
        <dbReference type="ARBA" id="ARBA00023125"/>
    </source>
</evidence>
<organism evidence="5 6">
    <name type="scientific">Roseobacter cerasinus</name>
    <dbReference type="NCBI Taxonomy" id="2602289"/>
    <lineage>
        <taxon>Bacteria</taxon>
        <taxon>Pseudomonadati</taxon>
        <taxon>Pseudomonadota</taxon>
        <taxon>Alphaproteobacteria</taxon>
        <taxon>Rhodobacterales</taxon>
        <taxon>Roseobacteraceae</taxon>
        <taxon>Roseobacter</taxon>
    </lineage>
</organism>
<protein>
    <submittedName>
        <fullName evidence="5">GntR family transcriptional regulator</fullName>
    </submittedName>
</protein>
<dbReference type="GO" id="GO:0003700">
    <property type="term" value="F:DNA-binding transcription factor activity"/>
    <property type="evidence" value="ECO:0007669"/>
    <property type="project" value="InterPro"/>
</dbReference>
<dbReference type="OrthoDB" id="7173258at2"/>
<dbReference type="Gene3D" id="1.10.10.10">
    <property type="entry name" value="Winged helix-like DNA-binding domain superfamily/Winged helix DNA-binding domain"/>
    <property type="match status" value="1"/>
</dbReference>
<dbReference type="InterPro" id="IPR036388">
    <property type="entry name" value="WH-like_DNA-bd_sf"/>
</dbReference>
<keyword evidence="3" id="KW-0804">Transcription</keyword>
<feature type="domain" description="HTH gntR-type" evidence="4">
    <location>
        <begin position="18"/>
        <end position="86"/>
    </location>
</feature>
<evidence type="ECO:0000256" key="3">
    <source>
        <dbReference type="ARBA" id="ARBA00023163"/>
    </source>
</evidence>
<dbReference type="PANTHER" id="PTHR44846">
    <property type="entry name" value="MANNOSYL-D-GLYCERATE TRANSPORT/METABOLISM SYSTEM REPRESSOR MNGR-RELATED"/>
    <property type="match status" value="1"/>
</dbReference>
<evidence type="ECO:0000313" key="6">
    <source>
        <dbReference type="Proteomes" id="UP000436522"/>
    </source>
</evidence>
<keyword evidence="2" id="KW-0238">DNA-binding</keyword>
<gene>
    <name evidence="5" type="ORF">So717_25020</name>
</gene>
<dbReference type="RefSeq" id="WP_159977784.1">
    <property type="nucleotide sequence ID" value="NZ_BLIV01000004.1"/>
</dbReference>
<dbReference type="Pfam" id="PF00392">
    <property type="entry name" value="GntR"/>
    <property type="match status" value="1"/>
</dbReference>
<dbReference type="PRINTS" id="PR00035">
    <property type="entry name" value="HTHGNTR"/>
</dbReference>
<evidence type="ECO:0000313" key="5">
    <source>
        <dbReference type="EMBL" id="GFE50749.1"/>
    </source>
</evidence>
<proteinExistence type="predicted"/>
<dbReference type="GO" id="GO:0003677">
    <property type="term" value="F:DNA binding"/>
    <property type="evidence" value="ECO:0007669"/>
    <property type="project" value="UniProtKB-KW"/>
</dbReference>
<dbReference type="InterPro" id="IPR028978">
    <property type="entry name" value="Chorismate_lyase_/UTRA_dom_sf"/>
</dbReference>
<comment type="caution">
    <text evidence="5">The sequence shown here is derived from an EMBL/GenBank/DDBJ whole genome shotgun (WGS) entry which is preliminary data.</text>
</comment>
<evidence type="ECO:0000259" key="4">
    <source>
        <dbReference type="PROSITE" id="PS50949"/>
    </source>
</evidence>
<name>A0A640VRV3_9RHOB</name>
<dbReference type="InterPro" id="IPR000524">
    <property type="entry name" value="Tscrpt_reg_HTH_GntR"/>
</dbReference>
<dbReference type="Pfam" id="PF07702">
    <property type="entry name" value="UTRA"/>
    <property type="match status" value="1"/>
</dbReference>
<dbReference type="Proteomes" id="UP000436522">
    <property type="component" value="Unassembled WGS sequence"/>
</dbReference>
<dbReference type="SMART" id="SM00866">
    <property type="entry name" value="UTRA"/>
    <property type="match status" value="1"/>
</dbReference>
<sequence>MTIAEFLEPGKWLRAGGGPRYVQLRQRLSDGVDQGVLRAGSSLPPEREIATITDLSRVTVRKAIRALAEDGLIVQRQGSGSFVASDIPRIEQSLSRLTSFSEDMSRRGMVSSSIWLERGVFMPSPEEILVLALSRDASVSRIGRLRTADDKPMAIERASLPTDVLPNPLLVETSLYDVLEHAGLRPVRALQKISAVNLDEETAGLLEVEPGAAGLRIERTSYLVDGRAVEFTRSIYRGDAYNFVAELQLAKEQGAQ</sequence>
<evidence type="ECO:0000256" key="1">
    <source>
        <dbReference type="ARBA" id="ARBA00023015"/>
    </source>
</evidence>
<dbReference type="SUPFAM" id="SSF46785">
    <property type="entry name" value="Winged helix' DNA-binding domain"/>
    <property type="match status" value="1"/>
</dbReference>
<dbReference type="EMBL" id="BLIV01000004">
    <property type="protein sequence ID" value="GFE50749.1"/>
    <property type="molecule type" value="Genomic_DNA"/>
</dbReference>
<dbReference type="Gene3D" id="3.40.1410.10">
    <property type="entry name" value="Chorismate lyase-like"/>
    <property type="match status" value="1"/>
</dbReference>
<keyword evidence="1" id="KW-0805">Transcription regulation</keyword>
<dbReference type="InterPro" id="IPR036390">
    <property type="entry name" value="WH_DNA-bd_sf"/>
</dbReference>
<dbReference type="GO" id="GO:0045892">
    <property type="term" value="P:negative regulation of DNA-templated transcription"/>
    <property type="evidence" value="ECO:0007669"/>
    <property type="project" value="TreeGrafter"/>
</dbReference>
<dbReference type="SMART" id="SM00345">
    <property type="entry name" value="HTH_GNTR"/>
    <property type="match status" value="1"/>
</dbReference>
<dbReference type="PANTHER" id="PTHR44846:SF1">
    <property type="entry name" value="MANNOSYL-D-GLYCERATE TRANSPORT_METABOLISM SYSTEM REPRESSOR MNGR-RELATED"/>
    <property type="match status" value="1"/>
</dbReference>
<dbReference type="SUPFAM" id="SSF64288">
    <property type="entry name" value="Chorismate lyase-like"/>
    <property type="match status" value="1"/>
</dbReference>
<accession>A0A640VRV3</accession>